<dbReference type="PROSITE" id="PS51379">
    <property type="entry name" value="4FE4S_FER_2"/>
    <property type="match status" value="1"/>
</dbReference>
<dbReference type="EMBL" id="BAFK01000016">
    <property type="protein sequence ID" value="GAB59702.1"/>
    <property type="molecule type" value="Genomic_DNA"/>
</dbReference>
<keyword evidence="3" id="KW-0479">Metal-binding</keyword>
<feature type="transmembrane region" description="Helical" evidence="7">
    <location>
        <begin position="385"/>
        <end position="404"/>
    </location>
</feature>
<dbReference type="STRING" id="562729.RNAN_2708"/>
<evidence type="ECO:0000256" key="4">
    <source>
        <dbReference type="ARBA" id="ARBA00022982"/>
    </source>
</evidence>
<proteinExistence type="predicted"/>
<dbReference type="Pfam" id="PF11614">
    <property type="entry name" value="FixG_C"/>
    <property type="match status" value="1"/>
</dbReference>
<reference evidence="9 10" key="1">
    <citation type="journal article" date="2012" name="J. Bacteriol.">
        <title>Genome Sequence of the Protease-Producing Bacterium Rheinheimera nanhaiensis E407-8T, Isolated from Deep-Sea Sediment of the South China Sea.</title>
        <authorList>
            <person name="Zhang X.-Y."/>
            <person name="Zhang Y.-J."/>
            <person name="Qin Q.-L."/>
            <person name="Xie B.-B."/>
            <person name="Chen X.-L."/>
            <person name="Zhou B.-C."/>
            <person name="Zhang Y.-Z."/>
        </authorList>
    </citation>
    <scope>NUCLEOTIDE SEQUENCE [LARGE SCALE GENOMIC DNA]</scope>
    <source>
        <strain evidence="9 10">E407-8</strain>
    </source>
</reference>
<dbReference type="Pfam" id="PF12801">
    <property type="entry name" value="Fer4_5"/>
    <property type="match status" value="1"/>
</dbReference>
<name>I1E074_9GAMM</name>
<dbReference type="NCBIfam" id="TIGR02745">
    <property type="entry name" value="ccoG_rdxA_fixG"/>
    <property type="match status" value="1"/>
</dbReference>
<dbReference type="InterPro" id="IPR051684">
    <property type="entry name" value="Electron_Trans/Redox"/>
</dbReference>
<evidence type="ECO:0000259" key="8">
    <source>
        <dbReference type="PROSITE" id="PS51379"/>
    </source>
</evidence>
<comment type="caution">
    <text evidence="9">The sequence shown here is derived from an EMBL/GenBank/DDBJ whole genome shotgun (WGS) entry which is preliminary data.</text>
</comment>
<evidence type="ECO:0000313" key="10">
    <source>
        <dbReference type="Proteomes" id="UP000004374"/>
    </source>
</evidence>
<feature type="transmembrane region" description="Helical" evidence="7">
    <location>
        <begin position="209"/>
        <end position="226"/>
    </location>
</feature>
<dbReference type="Gene3D" id="2.60.40.10">
    <property type="entry name" value="Immunoglobulins"/>
    <property type="match status" value="1"/>
</dbReference>
<dbReference type="SUPFAM" id="SSF54862">
    <property type="entry name" value="4Fe-4S ferredoxins"/>
    <property type="match status" value="1"/>
</dbReference>
<keyword evidence="4" id="KW-0249">Electron transport</keyword>
<keyword evidence="6" id="KW-0411">Iron-sulfur</keyword>
<keyword evidence="7" id="KW-1133">Transmembrane helix</keyword>
<dbReference type="InterPro" id="IPR013783">
    <property type="entry name" value="Ig-like_fold"/>
</dbReference>
<dbReference type="PANTHER" id="PTHR30176">
    <property type="entry name" value="FERREDOXIN-TYPE PROTEIN NAPH"/>
    <property type="match status" value="1"/>
</dbReference>
<evidence type="ECO:0000256" key="7">
    <source>
        <dbReference type="SAM" id="Phobius"/>
    </source>
</evidence>
<dbReference type="GO" id="GO:0005886">
    <property type="term" value="C:plasma membrane"/>
    <property type="evidence" value="ECO:0007669"/>
    <property type="project" value="TreeGrafter"/>
</dbReference>
<evidence type="ECO:0000256" key="2">
    <source>
        <dbReference type="ARBA" id="ARBA00022485"/>
    </source>
</evidence>
<dbReference type="PROSITE" id="PS00198">
    <property type="entry name" value="4FE4S_FER_1"/>
    <property type="match status" value="1"/>
</dbReference>
<feature type="transmembrane region" description="Helical" evidence="7">
    <location>
        <begin position="91"/>
        <end position="108"/>
    </location>
</feature>
<keyword evidence="1" id="KW-0813">Transport</keyword>
<protein>
    <submittedName>
        <fullName evidence="9">Nitrogen fixation protein fixG</fullName>
    </submittedName>
</protein>
<accession>I1E074</accession>
<dbReference type="InterPro" id="IPR017896">
    <property type="entry name" value="4Fe4S_Fe-S-bd"/>
</dbReference>
<organism evidence="9 10">
    <name type="scientific">Rheinheimera nanhaiensis E407-8</name>
    <dbReference type="NCBI Taxonomy" id="562729"/>
    <lineage>
        <taxon>Bacteria</taxon>
        <taxon>Pseudomonadati</taxon>
        <taxon>Pseudomonadota</taxon>
        <taxon>Gammaproteobacteria</taxon>
        <taxon>Chromatiales</taxon>
        <taxon>Chromatiaceae</taxon>
        <taxon>Rheinheimera</taxon>
    </lineage>
</organism>
<dbReference type="Proteomes" id="UP000004374">
    <property type="component" value="Unassembled WGS sequence"/>
</dbReference>
<sequence length="517" mass="58573">MAQGIRPKSAVLLQAQKLLCYRSKFFAAKLLYSAAHAVTGTVVDQQKIDIKNIPVHVEVHKPDAGKAAVYHPRDRIYVRAVKGLHQAIRRYMGFVFMGLFMLLPWLRYDGHQAILLDIGEQKFNIFALTLWPQDFTILAWIFIIAAYALFFVTTFYGRVWCGYLCPQSVWTFIFIWFEEKIQGTRNQRMKLDADPWSVGKFFKKAATHFCWLAFSLLTALIFVGYFTPVAPLFVGFFTLEAGFWAVLSVLFFTLCTYGNAGWMREIMCTHICPYARFQSAMFDKDTFTVTYDEKRGENRGPRSRKDKDYKDKGLGDCIDCNLCVQVCPTGIDIRNGLQYECINCGACIDACDDTMTKMGYPTGLISYTTEHSLNGKPTKVLRPKLLGYLLVLLVVCSAFVWTLYSRVPFEMNIIRDRGALYRISNDGLIENTFTLSISNKSQQAVTFKLSVAAEVELGWIGEQQVSLQGGETRNVPISLVMDPYASTAKSLDINFSVAQSDSGQVLEQHSRFFTGNP</sequence>
<dbReference type="InterPro" id="IPR009051">
    <property type="entry name" value="Helical_ferredxn"/>
</dbReference>
<keyword evidence="10" id="KW-1185">Reference proteome</keyword>
<keyword evidence="7" id="KW-0472">Membrane</keyword>
<gene>
    <name evidence="9" type="primary">fixG</name>
    <name evidence="9" type="ORF">RNAN_2708</name>
</gene>
<evidence type="ECO:0000256" key="6">
    <source>
        <dbReference type="ARBA" id="ARBA00023014"/>
    </source>
</evidence>
<dbReference type="InterPro" id="IPR017900">
    <property type="entry name" value="4Fe4S_Fe_S_CS"/>
</dbReference>
<feature type="transmembrane region" description="Helical" evidence="7">
    <location>
        <begin position="137"/>
        <end position="157"/>
    </location>
</feature>
<evidence type="ECO:0000313" key="9">
    <source>
        <dbReference type="EMBL" id="GAB59702.1"/>
    </source>
</evidence>
<evidence type="ECO:0000256" key="3">
    <source>
        <dbReference type="ARBA" id="ARBA00022723"/>
    </source>
</evidence>
<dbReference type="InterPro" id="IPR032879">
    <property type="entry name" value="FixG_C"/>
</dbReference>
<dbReference type="GO" id="GO:0051539">
    <property type="term" value="F:4 iron, 4 sulfur cluster binding"/>
    <property type="evidence" value="ECO:0007669"/>
    <property type="project" value="UniProtKB-KW"/>
</dbReference>
<evidence type="ECO:0000256" key="1">
    <source>
        <dbReference type="ARBA" id="ARBA00022448"/>
    </source>
</evidence>
<dbReference type="GO" id="GO:0046872">
    <property type="term" value="F:metal ion binding"/>
    <property type="evidence" value="ECO:0007669"/>
    <property type="project" value="UniProtKB-KW"/>
</dbReference>
<dbReference type="Gene3D" id="1.10.1060.10">
    <property type="entry name" value="Alpha-helical ferredoxin"/>
    <property type="match status" value="1"/>
</dbReference>
<evidence type="ECO:0000256" key="5">
    <source>
        <dbReference type="ARBA" id="ARBA00023004"/>
    </source>
</evidence>
<keyword evidence="2" id="KW-0004">4Fe-4S</keyword>
<feature type="transmembrane region" description="Helical" evidence="7">
    <location>
        <begin position="232"/>
        <end position="257"/>
    </location>
</feature>
<dbReference type="PANTHER" id="PTHR30176:SF3">
    <property type="entry name" value="FERREDOXIN-TYPE PROTEIN NAPH"/>
    <property type="match status" value="1"/>
</dbReference>
<dbReference type="Pfam" id="PF13746">
    <property type="entry name" value="Fer4_18"/>
    <property type="match status" value="1"/>
</dbReference>
<dbReference type="AlphaFoldDB" id="I1E074"/>
<feature type="domain" description="4Fe-4S ferredoxin-type" evidence="8">
    <location>
        <begin position="306"/>
        <end position="336"/>
    </location>
</feature>
<keyword evidence="7" id="KW-0812">Transmembrane</keyword>
<dbReference type="InterPro" id="IPR014116">
    <property type="entry name" value="Cyt_c_oxidase_cbb3_FixG"/>
</dbReference>
<keyword evidence="5" id="KW-0408">Iron</keyword>